<accession>A0A7K0DMC4</accession>
<dbReference type="GO" id="GO:0006635">
    <property type="term" value="P:fatty acid beta-oxidation"/>
    <property type="evidence" value="ECO:0007669"/>
    <property type="project" value="TreeGrafter"/>
</dbReference>
<evidence type="ECO:0000256" key="8">
    <source>
        <dbReference type="RuleBase" id="RU003707"/>
    </source>
</evidence>
<keyword evidence="3" id="KW-0276">Fatty acid metabolism</keyword>
<dbReference type="GO" id="GO:0018812">
    <property type="term" value="F:3-hydroxyacyl-CoA dehydratase activity"/>
    <property type="evidence" value="ECO:0007669"/>
    <property type="project" value="UniProtKB-EC"/>
</dbReference>
<dbReference type="PANTHER" id="PTHR11941">
    <property type="entry name" value="ENOYL-COA HYDRATASE-RELATED"/>
    <property type="match status" value="1"/>
</dbReference>
<comment type="catalytic activity">
    <reaction evidence="7">
        <text>a 4-saturated-(3S)-3-hydroxyacyl-CoA = a (3E)-enoyl-CoA + H2O</text>
        <dbReference type="Rhea" id="RHEA:20724"/>
        <dbReference type="ChEBI" id="CHEBI:15377"/>
        <dbReference type="ChEBI" id="CHEBI:58521"/>
        <dbReference type="ChEBI" id="CHEBI:137480"/>
        <dbReference type="EC" id="4.2.1.17"/>
    </reaction>
</comment>
<dbReference type="Gene3D" id="1.10.12.10">
    <property type="entry name" value="Lyase 2-enoyl-coa Hydratase, Chain A, domain 2"/>
    <property type="match status" value="1"/>
</dbReference>
<evidence type="ECO:0000256" key="6">
    <source>
        <dbReference type="ARBA" id="ARBA00023709"/>
    </source>
</evidence>
<dbReference type="RefSeq" id="WP_153339825.1">
    <property type="nucleotide sequence ID" value="NZ_WEGI01000003.1"/>
</dbReference>
<evidence type="ECO:0000256" key="2">
    <source>
        <dbReference type="ARBA" id="ARBA00005254"/>
    </source>
</evidence>
<dbReference type="InterPro" id="IPR014748">
    <property type="entry name" value="Enoyl-CoA_hydra_C"/>
</dbReference>
<dbReference type="OrthoDB" id="4284283at2"/>
<evidence type="ECO:0000313" key="10">
    <source>
        <dbReference type="Proteomes" id="UP000431401"/>
    </source>
</evidence>
<dbReference type="InterPro" id="IPR029045">
    <property type="entry name" value="ClpP/crotonase-like_dom_sf"/>
</dbReference>
<dbReference type="Proteomes" id="UP000431401">
    <property type="component" value="Unassembled WGS sequence"/>
</dbReference>
<comment type="catalytic activity">
    <reaction evidence="6">
        <text>a (3S)-3-hydroxyacyl-CoA = a (2E)-enoyl-CoA + H2O</text>
        <dbReference type="Rhea" id="RHEA:16105"/>
        <dbReference type="ChEBI" id="CHEBI:15377"/>
        <dbReference type="ChEBI" id="CHEBI:57318"/>
        <dbReference type="ChEBI" id="CHEBI:58856"/>
        <dbReference type="EC" id="4.2.1.17"/>
    </reaction>
</comment>
<gene>
    <name evidence="9" type="primary">crt_2</name>
    <name evidence="9" type="ORF">NRB56_15330</name>
</gene>
<dbReference type="InterPro" id="IPR018376">
    <property type="entry name" value="Enoyl-CoA_hyd/isom_CS"/>
</dbReference>
<dbReference type="Pfam" id="PF00378">
    <property type="entry name" value="ECH_1"/>
    <property type="match status" value="1"/>
</dbReference>
<dbReference type="PROSITE" id="PS00166">
    <property type="entry name" value="ENOYL_COA_HYDRATASE"/>
    <property type="match status" value="1"/>
</dbReference>
<evidence type="ECO:0000256" key="1">
    <source>
        <dbReference type="ARBA" id="ARBA00002994"/>
    </source>
</evidence>
<protein>
    <submittedName>
        <fullName evidence="9">Short-chain-enoyl-CoA hydratase</fullName>
        <ecNumber evidence="9">4.2.1.150</ecNumber>
    </submittedName>
</protein>
<proteinExistence type="inferred from homology"/>
<dbReference type="AlphaFoldDB" id="A0A7K0DMC4"/>
<dbReference type="InterPro" id="IPR001753">
    <property type="entry name" value="Enoyl-CoA_hydra/iso"/>
</dbReference>
<keyword evidence="4" id="KW-0443">Lipid metabolism</keyword>
<dbReference type="CDD" id="cd06558">
    <property type="entry name" value="crotonase-like"/>
    <property type="match status" value="1"/>
</dbReference>
<comment type="similarity">
    <text evidence="2 8">Belongs to the enoyl-CoA hydratase/isomerase family.</text>
</comment>
<reference evidence="9 10" key="1">
    <citation type="submission" date="2019-10" db="EMBL/GenBank/DDBJ databases">
        <title>Nocardia macrotermitis sp. nov. and Nocardia aurantia sp. nov., isolated from the gut of fungus growing-termite Macrotermes natalensis.</title>
        <authorList>
            <person name="Benndorf R."/>
            <person name="Schwitalla J."/>
            <person name="Martin K."/>
            <person name="De Beer W."/>
            <person name="Kaster A.-K."/>
            <person name="Vollmers J."/>
            <person name="Poulsen M."/>
            <person name="Beemelmanns C."/>
        </authorList>
    </citation>
    <scope>NUCLEOTIDE SEQUENCE [LARGE SCALE GENOMIC DNA]</scope>
    <source>
        <strain evidence="9 10">RB56</strain>
    </source>
</reference>
<evidence type="ECO:0000256" key="3">
    <source>
        <dbReference type="ARBA" id="ARBA00022832"/>
    </source>
</evidence>
<evidence type="ECO:0000256" key="7">
    <source>
        <dbReference type="ARBA" id="ARBA00023717"/>
    </source>
</evidence>
<dbReference type="Gene3D" id="3.90.226.10">
    <property type="entry name" value="2-enoyl-CoA Hydratase, Chain A, domain 1"/>
    <property type="match status" value="1"/>
</dbReference>
<name>A0A7K0DMC4_9NOCA</name>
<dbReference type="EMBL" id="WEGI01000003">
    <property type="protein sequence ID" value="MQY25974.1"/>
    <property type="molecule type" value="Genomic_DNA"/>
</dbReference>
<evidence type="ECO:0000256" key="4">
    <source>
        <dbReference type="ARBA" id="ARBA00023098"/>
    </source>
</evidence>
<dbReference type="SUPFAM" id="SSF52096">
    <property type="entry name" value="ClpP/crotonase"/>
    <property type="match status" value="1"/>
</dbReference>
<comment type="function">
    <text evidence="1">Could possibly oxidize fatty acids using specific components.</text>
</comment>
<evidence type="ECO:0000256" key="5">
    <source>
        <dbReference type="ARBA" id="ARBA00023239"/>
    </source>
</evidence>
<keyword evidence="10" id="KW-1185">Reference proteome</keyword>
<dbReference type="PANTHER" id="PTHR11941:SF169">
    <property type="entry name" value="(7AS)-7A-METHYL-1,5-DIOXO-2,3,5,6,7,7A-HEXAHYDRO-1H-INDENE-CARBOXYL-COA HYDROLASE"/>
    <property type="match status" value="1"/>
</dbReference>
<comment type="caution">
    <text evidence="9">The sequence shown here is derived from an EMBL/GenBank/DDBJ whole genome shotgun (WGS) entry which is preliminary data.</text>
</comment>
<evidence type="ECO:0000313" key="9">
    <source>
        <dbReference type="EMBL" id="MQY25974.1"/>
    </source>
</evidence>
<keyword evidence="5 9" id="KW-0456">Lyase</keyword>
<dbReference type="EC" id="4.2.1.150" evidence="9"/>
<sequence>MSAEPAVTVEKRDRTTIVTLNRPAKRNAINPEITAGLDRALNEFEDDPEQWCAILTGGTEFFCAGADLAAGAGEPTERGGIAGIMTRVRAKPLIAAVEGFALGGGFELVMCCDLVVASRTARFGLPEPKRGLIPDFGGAFRVTRLLPANIAREMLLTGDDLDAERAERLGLVNRLVEPGAALTGALELVHRIAANAPLAIRGALRIANTAVAGDETGLWAMTEGVHAGLLASADLQEGLAAFFGRRAPDWKGQ</sequence>
<organism evidence="9 10">
    <name type="scientific">Nocardia aurantia</name>
    <dbReference type="NCBI Taxonomy" id="2585199"/>
    <lineage>
        <taxon>Bacteria</taxon>
        <taxon>Bacillati</taxon>
        <taxon>Actinomycetota</taxon>
        <taxon>Actinomycetes</taxon>
        <taxon>Mycobacteriales</taxon>
        <taxon>Nocardiaceae</taxon>
        <taxon>Nocardia</taxon>
    </lineage>
</organism>